<evidence type="ECO:0000256" key="12">
    <source>
        <dbReference type="ARBA" id="ARBA00023136"/>
    </source>
</evidence>
<keyword evidence="11" id="KW-0443">Lipid metabolism</keyword>
<evidence type="ECO:0000256" key="10">
    <source>
        <dbReference type="ARBA" id="ARBA00022989"/>
    </source>
</evidence>
<evidence type="ECO:0000256" key="3">
    <source>
        <dbReference type="ARBA" id="ARBA00005189"/>
    </source>
</evidence>
<proteinExistence type="inferred from homology"/>
<dbReference type="Proteomes" id="UP000626109">
    <property type="component" value="Unassembled WGS sequence"/>
</dbReference>
<evidence type="ECO:0000256" key="14">
    <source>
        <dbReference type="RuleBase" id="RU367023"/>
    </source>
</evidence>
<keyword evidence="5" id="KW-0444">Lipid biosynthesis</keyword>
<dbReference type="Pfam" id="PF03982">
    <property type="entry name" value="DAGAT"/>
    <property type="match status" value="1"/>
</dbReference>
<keyword evidence="10" id="KW-1133">Transmembrane helix</keyword>
<evidence type="ECO:0000256" key="9">
    <source>
        <dbReference type="ARBA" id="ARBA00022824"/>
    </source>
</evidence>
<evidence type="ECO:0000256" key="6">
    <source>
        <dbReference type="ARBA" id="ARBA00022679"/>
    </source>
</evidence>
<comment type="pathway">
    <text evidence="3">Lipid metabolism.</text>
</comment>
<evidence type="ECO:0000256" key="1">
    <source>
        <dbReference type="ARBA" id="ARBA00004477"/>
    </source>
</evidence>
<evidence type="ECO:0000313" key="16">
    <source>
        <dbReference type="Proteomes" id="UP000626109"/>
    </source>
</evidence>
<evidence type="ECO:0000256" key="2">
    <source>
        <dbReference type="ARBA" id="ARBA00004771"/>
    </source>
</evidence>
<dbReference type="PANTHER" id="PTHR12317:SF0">
    <property type="entry name" value="ACYLTRANSFERASE"/>
    <property type="match status" value="1"/>
</dbReference>
<dbReference type="GO" id="GO:0005789">
    <property type="term" value="C:endoplasmic reticulum membrane"/>
    <property type="evidence" value="ECO:0007669"/>
    <property type="project" value="UniProtKB-SubCell"/>
</dbReference>
<dbReference type="AlphaFoldDB" id="A0A813LYS6"/>
<dbReference type="SUPFAM" id="SSF69593">
    <property type="entry name" value="Glycerol-3-phosphate (1)-acyltransferase"/>
    <property type="match status" value="1"/>
</dbReference>
<dbReference type="CDD" id="cd07987">
    <property type="entry name" value="LPLAT_MGAT-like"/>
    <property type="match status" value="1"/>
</dbReference>
<comment type="similarity">
    <text evidence="4 14">Belongs to the diacylglycerol acyltransferase family.</text>
</comment>
<evidence type="ECO:0000256" key="8">
    <source>
        <dbReference type="ARBA" id="ARBA00022798"/>
    </source>
</evidence>
<keyword evidence="13" id="KW-0012">Acyltransferase</keyword>
<dbReference type="GO" id="GO:0019432">
    <property type="term" value="P:triglyceride biosynthetic process"/>
    <property type="evidence" value="ECO:0007669"/>
    <property type="project" value="TreeGrafter"/>
</dbReference>
<reference evidence="15" key="1">
    <citation type="submission" date="2021-02" db="EMBL/GenBank/DDBJ databases">
        <authorList>
            <person name="Dougan E. K."/>
            <person name="Rhodes N."/>
            <person name="Thang M."/>
            <person name="Chan C."/>
        </authorList>
    </citation>
    <scope>NUCLEOTIDE SEQUENCE</scope>
</reference>
<dbReference type="GO" id="GO:0006071">
    <property type="term" value="P:glycerol metabolic process"/>
    <property type="evidence" value="ECO:0007669"/>
    <property type="project" value="UniProtKB-KW"/>
</dbReference>
<feature type="non-terminal residue" evidence="15">
    <location>
        <position position="303"/>
    </location>
</feature>
<dbReference type="PANTHER" id="PTHR12317">
    <property type="entry name" value="DIACYLGLYCEROL O-ACYLTRANSFERASE"/>
    <property type="match status" value="1"/>
</dbReference>
<sequence>VAALGVSQLPWLASLSLRQRCIFCLVAAYLPSYFNGSEKRPGSRSNSWLFSFLQNAGRRVLSQLFDIGFQLEAPEALAACDQCIVAVHPHGVLSMGHFLVFSGFDAAFDKAAPATCRCALSAGILFRIPLLRELALAWGGVDAHRDIAKRCLSSGLSLSVVPGGEREQLMAQRGSTEHLVLKNRQGFVRLALQHGVPLVPVYVFGEAQLFRQSQFLFGFRAWIQRNLGVALVMPYGPGGVPCLPFGSTPVRVVVGSPLKVPRLPQPSPAEIEEHHSRYIRELTDLFERNKVAAGYGDRTLKII</sequence>
<name>A0A813LYS6_POLGL</name>
<accession>A0A813LYS6</accession>
<keyword evidence="8" id="KW-0319">Glycerol metabolism</keyword>
<evidence type="ECO:0000256" key="13">
    <source>
        <dbReference type="ARBA" id="ARBA00023315"/>
    </source>
</evidence>
<evidence type="ECO:0000256" key="11">
    <source>
        <dbReference type="ARBA" id="ARBA00023098"/>
    </source>
</evidence>
<dbReference type="InterPro" id="IPR007130">
    <property type="entry name" value="DAGAT"/>
</dbReference>
<dbReference type="EC" id="2.3.1.-" evidence="14"/>
<evidence type="ECO:0000313" key="15">
    <source>
        <dbReference type="EMBL" id="CAE8738703.1"/>
    </source>
</evidence>
<keyword evidence="6 14" id="KW-0808">Transferase</keyword>
<keyword evidence="7" id="KW-0812">Transmembrane</keyword>
<organism evidence="15 16">
    <name type="scientific">Polarella glacialis</name>
    <name type="common">Dinoflagellate</name>
    <dbReference type="NCBI Taxonomy" id="89957"/>
    <lineage>
        <taxon>Eukaryota</taxon>
        <taxon>Sar</taxon>
        <taxon>Alveolata</taxon>
        <taxon>Dinophyceae</taxon>
        <taxon>Suessiales</taxon>
        <taxon>Suessiaceae</taxon>
        <taxon>Polarella</taxon>
    </lineage>
</organism>
<dbReference type="GO" id="GO:0004144">
    <property type="term" value="F:diacylglycerol O-acyltransferase activity"/>
    <property type="evidence" value="ECO:0007669"/>
    <property type="project" value="TreeGrafter"/>
</dbReference>
<evidence type="ECO:0000256" key="5">
    <source>
        <dbReference type="ARBA" id="ARBA00022516"/>
    </source>
</evidence>
<keyword evidence="9 14" id="KW-0256">Endoplasmic reticulum</keyword>
<comment type="pathway">
    <text evidence="2">Glycerolipid metabolism; triacylglycerol biosynthesis.</text>
</comment>
<comment type="subcellular location">
    <subcellularLocation>
        <location evidence="1 14">Endoplasmic reticulum membrane</location>
        <topology evidence="1 14">Multi-pass membrane protein</topology>
    </subcellularLocation>
</comment>
<gene>
    <name evidence="15" type="ORF">PGLA2088_LOCUS49307</name>
</gene>
<evidence type="ECO:0000256" key="4">
    <source>
        <dbReference type="ARBA" id="ARBA00005420"/>
    </source>
</evidence>
<protein>
    <recommendedName>
        <fullName evidence="14">Acyltransferase</fullName>
        <ecNumber evidence="14">2.3.1.-</ecNumber>
    </recommendedName>
</protein>
<keyword evidence="12" id="KW-0472">Membrane</keyword>
<dbReference type="EMBL" id="CAJNNW010036984">
    <property type="protein sequence ID" value="CAE8738703.1"/>
    <property type="molecule type" value="Genomic_DNA"/>
</dbReference>
<comment type="caution">
    <text evidence="15">The sequence shown here is derived from an EMBL/GenBank/DDBJ whole genome shotgun (WGS) entry which is preliminary data.</text>
</comment>
<evidence type="ECO:0000256" key="7">
    <source>
        <dbReference type="ARBA" id="ARBA00022692"/>
    </source>
</evidence>